<dbReference type="EMBL" id="KU686211">
    <property type="protein sequence ID" value="AOV61798.1"/>
    <property type="molecule type" value="Genomic_DNA"/>
</dbReference>
<dbReference type="GeneID" id="30309176"/>
<evidence type="ECO:0000256" key="1">
    <source>
        <dbReference type="SAM" id="MobiDB-lite"/>
    </source>
</evidence>
<evidence type="ECO:0000313" key="3">
    <source>
        <dbReference type="EMBL" id="AOV61798.1"/>
    </source>
</evidence>
<feature type="domain" description="DUF6321" evidence="2">
    <location>
        <begin position="73"/>
        <end position="142"/>
    </location>
</feature>
<dbReference type="Proteomes" id="UP000202081">
    <property type="component" value="Segment"/>
</dbReference>
<dbReference type="KEGG" id="vg:30309176"/>
<gene>
    <name evidence="3" type="ORF">P29B0810_103</name>
</gene>
<name>A0A1D8KSX4_9CAUD</name>
<reference evidence="3 4" key="1">
    <citation type="journal article" date="2016" name="Virology">
        <title>The genomic content and context of auxiliary metabolic genes in marine cyanomyoviruses.</title>
        <authorList>
            <person name="Crummett L.T."/>
            <person name="Puxty R.J."/>
            <person name="Weihe C."/>
            <person name="Marston M.F."/>
            <person name="Martiny J.B."/>
        </authorList>
    </citation>
    <scope>NUCLEOTIDE SEQUENCE [LARGE SCALE GENOMIC DNA]</scope>
    <source>
        <strain evidence="3">0810PA29</strain>
    </source>
</reference>
<dbReference type="RefSeq" id="YP_009324266.1">
    <property type="nucleotide sequence ID" value="NC_031935.1"/>
</dbReference>
<accession>A0A1D8KSX4</accession>
<dbReference type="InterPro" id="IPR046284">
    <property type="entry name" value="DUF6321"/>
</dbReference>
<sequence>MRAYKEIKHLAEEAKKKEKEEKKFCKLCQKPETRDECSYGEKAWDRFAVPIKSVKREETELEEGAAWTKKSGQSKEGGLNEKGRKSYERENPGSDLKAPSKKVGNPRRASFCARMKGMKKKLTSKKTANDKDSRINKSLRAWNC</sequence>
<proteinExistence type="predicted"/>
<evidence type="ECO:0000259" key="2">
    <source>
        <dbReference type="Pfam" id="PF19846"/>
    </source>
</evidence>
<evidence type="ECO:0000313" key="4">
    <source>
        <dbReference type="Proteomes" id="UP000202081"/>
    </source>
</evidence>
<feature type="region of interest" description="Disordered" evidence="1">
    <location>
        <begin position="57"/>
        <end position="144"/>
    </location>
</feature>
<organism evidence="3 4">
    <name type="scientific">Synechococcus phage S-WAM2</name>
    <dbReference type="NCBI Taxonomy" id="1815522"/>
    <lineage>
        <taxon>Viruses</taxon>
        <taxon>Duplodnaviria</taxon>
        <taxon>Heunggongvirae</taxon>
        <taxon>Uroviricota</taxon>
        <taxon>Caudoviricetes</taxon>
        <taxon>Pantevenvirales</taxon>
        <taxon>Kyanoviridae</taxon>
        <taxon>Cymopoleiavirus</taxon>
        <taxon>Cymopoleiavirus swam2</taxon>
    </lineage>
</organism>
<keyword evidence="4" id="KW-1185">Reference proteome</keyword>
<dbReference type="Pfam" id="PF19846">
    <property type="entry name" value="DUF6321"/>
    <property type="match status" value="1"/>
</dbReference>
<dbReference type="OrthoDB" id="4361at10239"/>
<protein>
    <recommendedName>
        <fullName evidence="2">DUF6321 domain-containing protein</fullName>
    </recommendedName>
</protein>
<feature type="compositionally biased region" description="Basic and acidic residues" evidence="1">
    <location>
        <begin position="78"/>
        <end position="92"/>
    </location>
</feature>